<gene>
    <name evidence="3" type="ORF">TrCOL_g4465</name>
</gene>
<evidence type="ECO:0000259" key="2">
    <source>
        <dbReference type="PROSITE" id="PS51286"/>
    </source>
</evidence>
<sequence length="481" mass="54837">MNPSELTMTLLAYSSVFPRSHHTTSSPNKSFTTPADEADHTTSVPNKSFTTPADEAAINKMIDAAIHNVNLPDYTPANRASLAYSLAARNHPPTEAGYEVLRGVAEGMALVNLTRVPNMKDLSMVLWSLGTLSEGDRRLGEFAAKAVETVGYLVRRGRIEVGGMSNEDLMMVVAGMSYSRVEDMTLLGRLFEEGGRREWKCWERVNLCWAVAHLYLKGEERGEGEFEGFVKDSVKVVKRDLEELHKDQQASANLVWALTVLEMDDEESMEVVKSVFGDMERRWKRGEEMDKEHLHQLYQAWFLSEELEGTVGREFGELLRATWEREKAREKASSRSHLQLSKVLSLMGIKHANEHDEDIDVAIVLDNESGWSRIDSSRGGGENRTYVAVEYDGPDHFTYKGKKSLGHTNLKYRVLKKKGWAVVRVPYFVWDRIPFWASMERQRYLQRLLKTDKAIRFSEGDVSEYKEPAKSVWLNRVSRFD</sequence>
<dbReference type="InterPro" id="IPR013584">
    <property type="entry name" value="RAP"/>
</dbReference>
<dbReference type="Pfam" id="PF08373">
    <property type="entry name" value="RAP"/>
    <property type="match status" value="1"/>
</dbReference>
<name>A0A9W7L3A6_9STRA</name>
<reference evidence="4" key="1">
    <citation type="journal article" date="2023" name="Commun. Biol.">
        <title>Genome analysis of Parmales, the sister group of diatoms, reveals the evolutionary specialization of diatoms from phago-mixotrophs to photoautotrophs.</title>
        <authorList>
            <person name="Ban H."/>
            <person name="Sato S."/>
            <person name="Yoshikawa S."/>
            <person name="Yamada K."/>
            <person name="Nakamura Y."/>
            <person name="Ichinomiya M."/>
            <person name="Sato N."/>
            <person name="Blanc-Mathieu R."/>
            <person name="Endo H."/>
            <person name="Kuwata A."/>
            <person name="Ogata H."/>
        </authorList>
    </citation>
    <scope>NUCLEOTIDE SEQUENCE [LARGE SCALE GENOMIC DNA]</scope>
</reference>
<evidence type="ECO:0000313" key="3">
    <source>
        <dbReference type="EMBL" id="GMI23874.1"/>
    </source>
</evidence>
<dbReference type="SMART" id="SM00952">
    <property type="entry name" value="RAP"/>
    <property type="match status" value="1"/>
</dbReference>
<evidence type="ECO:0000256" key="1">
    <source>
        <dbReference type="SAM" id="MobiDB-lite"/>
    </source>
</evidence>
<comment type="caution">
    <text evidence="3">The sequence shown here is derived from an EMBL/GenBank/DDBJ whole genome shotgun (WGS) entry which is preliminary data.</text>
</comment>
<feature type="compositionally biased region" description="Polar residues" evidence="1">
    <location>
        <begin position="23"/>
        <end position="33"/>
    </location>
</feature>
<protein>
    <recommendedName>
        <fullName evidence="2">RAP domain-containing protein</fullName>
    </recommendedName>
</protein>
<feature type="compositionally biased region" description="Polar residues" evidence="1">
    <location>
        <begin position="41"/>
        <end position="50"/>
    </location>
</feature>
<organism evidence="3 4">
    <name type="scientific">Triparma columacea</name>
    <dbReference type="NCBI Taxonomy" id="722753"/>
    <lineage>
        <taxon>Eukaryota</taxon>
        <taxon>Sar</taxon>
        <taxon>Stramenopiles</taxon>
        <taxon>Ochrophyta</taxon>
        <taxon>Bolidophyceae</taxon>
        <taxon>Parmales</taxon>
        <taxon>Triparmaceae</taxon>
        <taxon>Triparma</taxon>
    </lineage>
</organism>
<feature type="region of interest" description="Disordered" evidence="1">
    <location>
        <begin position="18"/>
        <end position="50"/>
    </location>
</feature>
<evidence type="ECO:0000313" key="4">
    <source>
        <dbReference type="Proteomes" id="UP001165065"/>
    </source>
</evidence>
<accession>A0A9W7L3A6</accession>
<dbReference type="OrthoDB" id="45226at2759"/>
<dbReference type="Proteomes" id="UP001165065">
    <property type="component" value="Unassembled WGS sequence"/>
</dbReference>
<keyword evidence="4" id="KW-1185">Reference proteome</keyword>
<dbReference type="PROSITE" id="PS51286">
    <property type="entry name" value="RAP"/>
    <property type="match status" value="1"/>
</dbReference>
<feature type="domain" description="RAP" evidence="2">
    <location>
        <begin position="387"/>
        <end position="447"/>
    </location>
</feature>
<dbReference type="EMBL" id="BRYA01000576">
    <property type="protein sequence ID" value="GMI23874.1"/>
    <property type="molecule type" value="Genomic_DNA"/>
</dbReference>
<dbReference type="AlphaFoldDB" id="A0A9W7L3A6"/>
<proteinExistence type="predicted"/>